<dbReference type="PANTHER" id="PTHR11104:SF0">
    <property type="entry name" value="SPBETA PROPHAGE-DERIVED AMINOGLYCOSIDE N(3')-ACETYLTRANSFERASE-LIKE PROTEIN YOKD"/>
    <property type="match status" value="1"/>
</dbReference>
<dbReference type="AlphaFoldDB" id="A0A7K3TFJ6"/>
<dbReference type="OrthoDB" id="7330654at2"/>
<reference evidence="5 6" key="1">
    <citation type="submission" date="2019-10" db="EMBL/GenBank/DDBJ databases">
        <title>Bifidobacterium from non-human primates.</title>
        <authorList>
            <person name="Modesto M."/>
        </authorList>
    </citation>
    <scope>NUCLEOTIDE SEQUENCE [LARGE SCALE GENOMIC DNA]</scope>
    <source>
        <strain evidence="5 6">TREC</strain>
    </source>
</reference>
<dbReference type="EC" id="2.3.1.-" evidence="4"/>
<dbReference type="Proteomes" id="UP000469763">
    <property type="component" value="Unassembled WGS sequence"/>
</dbReference>
<evidence type="ECO:0000313" key="5">
    <source>
        <dbReference type="EMBL" id="NEG77420.1"/>
    </source>
</evidence>
<dbReference type="SUPFAM" id="SSF110710">
    <property type="entry name" value="TTHA0583/YokD-like"/>
    <property type="match status" value="1"/>
</dbReference>
<dbReference type="InterPro" id="IPR028345">
    <property type="entry name" value="Antibiotic_NAT-like"/>
</dbReference>
<proteinExistence type="inferred from homology"/>
<dbReference type="GO" id="GO:0046677">
    <property type="term" value="P:response to antibiotic"/>
    <property type="evidence" value="ECO:0007669"/>
    <property type="project" value="UniProtKB-KW"/>
</dbReference>
<comment type="caution">
    <text evidence="5">The sequence shown here is derived from an EMBL/GenBank/DDBJ whole genome shotgun (WGS) entry which is preliminary data.</text>
</comment>
<evidence type="ECO:0000256" key="2">
    <source>
        <dbReference type="ARBA" id="ARBA00022679"/>
    </source>
</evidence>
<evidence type="ECO:0000256" key="3">
    <source>
        <dbReference type="ARBA" id="ARBA00023315"/>
    </source>
</evidence>
<keyword evidence="6" id="KW-1185">Reference proteome</keyword>
<evidence type="ECO:0000256" key="4">
    <source>
        <dbReference type="RuleBase" id="RU365031"/>
    </source>
</evidence>
<keyword evidence="2 4" id="KW-0808">Transferase</keyword>
<dbReference type="PANTHER" id="PTHR11104">
    <property type="entry name" value="AMINOGLYCOSIDE N3-ACETYLTRANSFERASE"/>
    <property type="match status" value="1"/>
</dbReference>
<keyword evidence="4" id="KW-0046">Antibiotic resistance</keyword>
<evidence type="ECO:0000313" key="6">
    <source>
        <dbReference type="Proteomes" id="UP000469763"/>
    </source>
</evidence>
<keyword evidence="3 4" id="KW-0012">Acyltransferase</keyword>
<organism evidence="5 6">
    <name type="scientific">Bifidobacterium avesanii</name>
    <dbReference type="NCBI Taxonomy" id="1798157"/>
    <lineage>
        <taxon>Bacteria</taxon>
        <taxon>Bacillati</taxon>
        <taxon>Actinomycetota</taxon>
        <taxon>Actinomycetes</taxon>
        <taxon>Bifidobacteriales</taxon>
        <taxon>Bifidobacteriaceae</taxon>
        <taxon>Bifidobacterium</taxon>
    </lineage>
</organism>
<dbReference type="EMBL" id="WHZY01000001">
    <property type="protein sequence ID" value="NEG77420.1"/>
    <property type="molecule type" value="Genomic_DNA"/>
</dbReference>
<comment type="similarity">
    <text evidence="1 4">Belongs to the antibiotic N-acetyltransferase family.</text>
</comment>
<dbReference type="InterPro" id="IPR003679">
    <property type="entry name" value="Amioglycoside_AcTrfase"/>
</dbReference>
<sequence length="291" mass="31539">MAATAWETTPITTVTTGEQLRGALLRVGLKPTDSCLVHTRLSAFGFIPGGVQTLVSMLKDVLCDGDIVMPAQTADITDPADWDAPPVEPSLVATVHDALPPYDPDTTPVTGIGVTPEYFRSLPGTRRSGHPTCSMSAWGRHADWIADCHRDGDYDMPFGDRSPLAKLVELDGTVVFLGTGFGTCTALHYAESTIGRPRIRETAPVLRVDPATGKRKTEWAGYANVELEPYDDFERFGETFLAEHANEVRTVELNGGAIRAFPIRALVEAARAYWRAADAERKKTAAAAKLN</sequence>
<protein>
    <recommendedName>
        <fullName evidence="4">Aminoglycoside N(3)-acetyltransferase</fullName>
        <ecNumber evidence="4">2.3.1.-</ecNumber>
    </recommendedName>
</protein>
<dbReference type="Pfam" id="PF02522">
    <property type="entry name" value="Antibiotic_NAT"/>
    <property type="match status" value="1"/>
</dbReference>
<comment type="catalytic activity">
    <reaction evidence="4">
        <text>a 2-deoxystreptamine antibiotic + acetyl-CoA = an N(3)-acetyl-2-deoxystreptamine antibiotic + CoA + H(+)</text>
        <dbReference type="Rhea" id="RHEA:12665"/>
        <dbReference type="ChEBI" id="CHEBI:15378"/>
        <dbReference type="ChEBI" id="CHEBI:57287"/>
        <dbReference type="ChEBI" id="CHEBI:57288"/>
        <dbReference type="ChEBI" id="CHEBI:57921"/>
        <dbReference type="ChEBI" id="CHEBI:77452"/>
        <dbReference type="EC" id="2.3.1.81"/>
    </reaction>
</comment>
<dbReference type="GO" id="GO:0046353">
    <property type="term" value="F:aminoglycoside 3-N-acetyltransferase activity"/>
    <property type="evidence" value="ECO:0007669"/>
    <property type="project" value="UniProtKB-EC"/>
</dbReference>
<gene>
    <name evidence="5" type="ORF">GFD22_00130</name>
</gene>
<name>A0A7K3TFJ6_9BIFI</name>
<accession>A0A7K3TFJ6</accession>
<evidence type="ECO:0000256" key="1">
    <source>
        <dbReference type="ARBA" id="ARBA00006383"/>
    </source>
</evidence>
<dbReference type="RefSeq" id="WP_152349355.1">
    <property type="nucleotide sequence ID" value="NZ_WBSN01000001.1"/>
</dbReference>